<protein>
    <submittedName>
        <fullName evidence="1">Uncharacterized protein</fullName>
    </submittedName>
</protein>
<evidence type="ECO:0000313" key="1">
    <source>
        <dbReference type="EMBL" id="QUS40603.1"/>
    </source>
</evidence>
<name>A0ABX8AAD0_9BRAD</name>
<proteinExistence type="predicted"/>
<accession>A0ABX8AAD0</accession>
<organism evidence="1 2">
    <name type="scientific">Tardiphaga alba</name>
    <dbReference type="NCBI Taxonomy" id="340268"/>
    <lineage>
        <taxon>Bacteria</taxon>
        <taxon>Pseudomonadati</taxon>
        <taxon>Pseudomonadota</taxon>
        <taxon>Alphaproteobacteria</taxon>
        <taxon>Hyphomicrobiales</taxon>
        <taxon>Nitrobacteraceae</taxon>
        <taxon>Tardiphaga</taxon>
    </lineage>
</organism>
<gene>
    <name evidence="1" type="ORF">RPMA_18475</name>
</gene>
<keyword evidence="2" id="KW-1185">Reference proteome</keyword>
<dbReference type="EMBL" id="CP036498">
    <property type="protein sequence ID" value="QUS40603.1"/>
    <property type="molecule type" value="Genomic_DNA"/>
</dbReference>
<dbReference type="Proteomes" id="UP000682843">
    <property type="component" value="Chromosome"/>
</dbReference>
<reference evidence="1 2" key="1">
    <citation type="submission" date="2019-02" db="EMBL/GenBank/DDBJ databases">
        <title>Emended description of the genus Rhodopseudomonas and description of Rhodopseudomonas albus sp. nov., a non-phototrophic, heavy-metal-tolerant bacterium isolated from garden soil.</title>
        <authorList>
            <person name="Bao Z."/>
            <person name="Cao W.W."/>
            <person name="Sato Y."/>
            <person name="Nishizawa T."/>
            <person name="Zhao J."/>
            <person name="Guo Y."/>
            <person name="Ohta H."/>
        </authorList>
    </citation>
    <scope>NUCLEOTIDE SEQUENCE [LARGE SCALE GENOMIC DNA]</scope>
    <source>
        <strain evidence="1 2">SK50-23</strain>
    </source>
</reference>
<evidence type="ECO:0000313" key="2">
    <source>
        <dbReference type="Proteomes" id="UP000682843"/>
    </source>
</evidence>
<dbReference type="RefSeq" id="WP_211909188.1">
    <property type="nucleotide sequence ID" value="NZ_CP036498.1"/>
</dbReference>
<sequence length="150" mass="17144">MSIVNLLRQFFGTSEPLLRTFSADTALFRGVAVPEDHELRTNGDEAAWFFHDRQLAQKYARAHLSARDKSALLTAQMVGPLTLRQIRLAEMTAYLHDRNIASYPIQTWQKETLLPSLITIWPASGTYDTTTGEIYLVRNTYRIINSEILE</sequence>